<reference evidence="1 2" key="1">
    <citation type="submission" date="2019-05" db="EMBL/GenBank/DDBJ databases">
        <title>Another draft genome of Portunus trituberculatus and its Hox gene families provides insights of decapod evolution.</title>
        <authorList>
            <person name="Jeong J.-H."/>
            <person name="Song I."/>
            <person name="Kim S."/>
            <person name="Choi T."/>
            <person name="Kim D."/>
            <person name="Ryu S."/>
            <person name="Kim W."/>
        </authorList>
    </citation>
    <scope>NUCLEOTIDE SEQUENCE [LARGE SCALE GENOMIC DNA]</scope>
    <source>
        <tissue evidence="1">Muscle</tissue>
    </source>
</reference>
<proteinExistence type="predicted"/>
<dbReference type="EMBL" id="VSRR010083805">
    <property type="protein sequence ID" value="MPC90262.1"/>
    <property type="molecule type" value="Genomic_DNA"/>
</dbReference>
<name>A0A5B7J233_PORTR</name>
<evidence type="ECO:0000313" key="1">
    <source>
        <dbReference type="EMBL" id="MPC90262.1"/>
    </source>
</evidence>
<evidence type="ECO:0000313" key="2">
    <source>
        <dbReference type="Proteomes" id="UP000324222"/>
    </source>
</evidence>
<dbReference type="AlphaFoldDB" id="A0A5B7J233"/>
<accession>A0A5B7J233</accession>
<organism evidence="1 2">
    <name type="scientific">Portunus trituberculatus</name>
    <name type="common">Swimming crab</name>
    <name type="synonym">Neptunus trituberculatus</name>
    <dbReference type="NCBI Taxonomy" id="210409"/>
    <lineage>
        <taxon>Eukaryota</taxon>
        <taxon>Metazoa</taxon>
        <taxon>Ecdysozoa</taxon>
        <taxon>Arthropoda</taxon>
        <taxon>Crustacea</taxon>
        <taxon>Multicrustacea</taxon>
        <taxon>Malacostraca</taxon>
        <taxon>Eumalacostraca</taxon>
        <taxon>Eucarida</taxon>
        <taxon>Decapoda</taxon>
        <taxon>Pleocyemata</taxon>
        <taxon>Brachyura</taxon>
        <taxon>Eubrachyura</taxon>
        <taxon>Portunoidea</taxon>
        <taxon>Portunidae</taxon>
        <taxon>Portuninae</taxon>
        <taxon>Portunus</taxon>
    </lineage>
</organism>
<keyword evidence="2" id="KW-1185">Reference proteome</keyword>
<sequence>MFGSVGLTPDLHNSGKDARSDAHFDACLHFPSNGGLKGGSRRPAVLCRDQRAAECFESES</sequence>
<dbReference type="Proteomes" id="UP000324222">
    <property type="component" value="Unassembled WGS sequence"/>
</dbReference>
<comment type="caution">
    <text evidence="1">The sequence shown here is derived from an EMBL/GenBank/DDBJ whole genome shotgun (WGS) entry which is preliminary data.</text>
</comment>
<gene>
    <name evidence="1" type="ORF">E2C01_085238</name>
</gene>
<protein>
    <submittedName>
        <fullName evidence="1">Uncharacterized protein</fullName>
    </submittedName>
</protein>